<dbReference type="InterPro" id="IPR000073">
    <property type="entry name" value="AB_hydrolase_1"/>
</dbReference>
<gene>
    <name evidence="3" type="ORF">GCM10011487_45510</name>
</gene>
<organism evidence="3 4">
    <name type="scientific">Steroidobacter agaridevorans</name>
    <dbReference type="NCBI Taxonomy" id="2695856"/>
    <lineage>
        <taxon>Bacteria</taxon>
        <taxon>Pseudomonadati</taxon>
        <taxon>Pseudomonadota</taxon>
        <taxon>Gammaproteobacteria</taxon>
        <taxon>Steroidobacterales</taxon>
        <taxon>Steroidobacteraceae</taxon>
        <taxon>Steroidobacter</taxon>
    </lineage>
</organism>
<feature type="domain" description="AB hydrolase-1" evidence="2">
    <location>
        <begin position="58"/>
        <end position="167"/>
    </location>
</feature>
<dbReference type="EMBL" id="BLJN01000004">
    <property type="protein sequence ID" value="GFE82551.1"/>
    <property type="molecule type" value="Genomic_DNA"/>
</dbReference>
<dbReference type="Proteomes" id="UP000445000">
    <property type="component" value="Unassembled WGS sequence"/>
</dbReference>
<dbReference type="PANTHER" id="PTHR43798">
    <property type="entry name" value="MONOACYLGLYCEROL LIPASE"/>
    <property type="match status" value="1"/>
</dbReference>
<feature type="signal peptide" evidence="1">
    <location>
        <begin position="1"/>
        <end position="23"/>
    </location>
</feature>
<protein>
    <submittedName>
        <fullName evidence="3">Alpha/beta hydrolase</fullName>
    </submittedName>
</protein>
<reference evidence="4" key="1">
    <citation type="submission" date="2020-01" db="EMBL/GenBank/DDBJ databases">
        <title>'Steroidobacter agaridevorans' sp. nov., agar-degrading bacteria isolated from rhizosphere soils.</title>
        <authorList>
            <person name="Ikenaga M."/>
            <person name="Kataoka M."/>
            <person name="Murouchi A."/>
            <person name="Katsuragi S."/>
            <person name="Sakai M."/>
        </authorList>
    </citation>
    <scope>NUCLEOTIDE SEQUENCE [LARGE SCALE GENOMIC DNA]</scope>
    <source>
        <strain evidence="4">YU21-B</strain>
    </source>
</reference>
<dbReference type="RefSeq" id="WP_161814182.1">
    <property type="nucleotide sequence ID" value="NZ_BLJN01000004.1"/>
</dbReference>
<dbReference type="AlphaFoldDB" id="A0A829YI99"/>
<evidence type="ECO:0000313" key="4">
    <source>
        <dbReference type="Proteomes" id="UP000445000"/>
    </source>
</evidence>
<dbReference type="PRINTS" id="PR00111">
    <property type="entry name" value="ABHYDROLASE"/>
</dbReference>
<name>A0A829YI99_9GAMM</name>
<feature type="chain" id="PRO_5032368193" evidence="1">
    <location>
        <begin position="24"/>
        <end position="304"/>
    </location>
</feature>
<comment type="caution">
    <text evidence="3">The sequence shown here is derived from an EMBL/GenBank/DDBJ whole genome shotgun (WGS) entry which is preliminary data.</text>
</comment>
<keyword evidence="4" id="KW-1185">Reference proteome</keyword>
<dbReference type="GO" id="GO:0016787">
    <property type="term" value="F:hydrolase activity"/>
    <property type="evidence" value="ECO:0007669"/>
    <property type="project" value="UniProtKB-KW"/>
</dbReference>
<dbReference type="Gene3D" id="3.40.50.1820">
    <property type="entry name" value="alpha/beta hydrolase"/>
    <property type="match status" value="1"/>
</dbReference>
<dbReference type="InterPro" id="IPR029058">
    <property type="entry name" value="AB_hydrolase_fold"/>
</dbReference>
<dbReference type="Pfam" id="PF00561">
    <property type="entry name" value="Abhydrolase_1"/>
    <property type="match status" value="1"/>
</dbReference>
<evidence type="ECO:0000313" key="3">
    <source>
        <dbReference type="EMBL" id="GFE82551.1"/>
    </source>
</evidence>
<dbReference type="InterPro" id="IPR050266">
    <property type="entry name" value="AB_hydrolase_sf"/>
</dbReference>
<proteinExistence type="predicted"/>
<accession>A0A829YI99</accession>
<keyword evidence="1" id="KW-0732">Signal</keyword>
<evidence type="ECO:0000256" key="1">
    <source>
        <dbReference type="SAM" id="SignalP"/>
    </source>
</evidence>
<keyword evidence="3" id="KW-0378">Hydrolase</keyword>
<evidence type="ECO:0000259" key="2">
    <source>
        <dbReference type="Pfam" id="PF00561"/>
    </source>
</evidence>
<sequence length="304" mass="33327">MKRILAPALAAMALMTSSLPAMADSQPAAPTVQAPDKSGRIAMNGINYYYEIRGKGEPLLLLHGGLGSGDMFAPLLPTLTKQRQVVLVDLQGHGRTELGTRKFSLEAMGNDMNGLLQKLGYKQIDVLGYSMGGGVGFRLAVQHPDMVRRLVLVSAGYASDGFYPEILAQQGQVNAEAFQYMKDTPMYKGYVAVAPKPDDFPRLLDTIGGFMKQGYDYSADVAKLKMPVMLVFGDSDMYRPEHVIKFYQLLGGGLKDAGWMRENLSQNRLAILPNHTHYDIFLAPELVSTTLPFLNGDTKASAWQ</sequence>
<dbReference type="SUPFAM" id="SSF53474">
    <property type="entry name" value="alpha/beta-Hydrolases"/>
    <property type="match status" value="1"/>
</dbReference>